<dbReference type="SFLD" id="SFLDG01121">
    <property type="entry name" value="Diphthamide_biosynthesis"/>
    <property type="match status" value="1"/>
</dbReference>
<evidence type="ECO:0000256" key="7">
    <source>
        <dbReference type="ARBA" id="ARBA00023014"/>
    </source>
</evidence>
<evidence type="ECO:0000313" key="10">
    <source>
        <dbReference type="RefSeq" id="XP_015178971.1"/>
    </source>
</evidence>
<dbReference type="Gene3D" id="3.40.50.11860">
    <property type="entry name" value="Diphthamide synthesis DPH1/DPH2 domain 3"/>
    <property type="match status" value="1"/>
</dbReference>
<evidence type="ECO:0000256" key="5">
    <source>
        <dbReference type="ARBA" id="ARBA00022723"/>
    </source>
</evidence>
<dbReference type="NCBIfam" id="TIGR00322">
    <property type="entry name" value="diphth2_R"/>
    <property type="match status" value="1"/>
</dbReference>
<evidence type="ECO:0000256" key="6">
    <source>
        <dbReference type="ARBA" id="ARBA00023004"/>
    </source>
</evidence>
<dbReference type="InterPro" id="IPR042265">
    <property type="entry name" value="DPH1/DPH2_3"/>
</dbReference>
<gene>
    <name evidence="10" type="primary">LOC107067721</name>
</gene>
<protein>
    <recommendedName>
        <fullName evidence="4 8">2-(3-amino-3-carboxypropyl)histidine synthase subunit 2</fullName>
    </recommendedName>
</protein>
<comment type="cofactor">
    <cofactor evidence="1">
        <name>[4Fe-4S] cluster</name>
        <dbReference type="ChEBI" id="CHEBI:49883"/>
    </cofactor>
</comment>
<evidence type="ECO:0000256" key="4">
    <source>
        <dbReference type="ARBA" id="ARBA00021914"/>
    </source>
</evidence>
<sequence>MNEFLSDNIITMNDTKHVDEQLTINQTECPYEIEKCVKWIKSNNLVKVCLQFPEELLLDSVKVALNLEKCLNRKVYILGDTTYGSCCVNVINAQHINTDGIIHFGHACLNPVNQISVFHVLPKRQVDLTCFQDQLKEVLQDTNKKCILFYDVAYAHLIESIYTSLKLTFNNLILSYLNCTSNVEFTDNKSSSETVVLGRIYNLENNSTINDYDAIFLGENGKTFSTLAMTIPAKKWYYFENNQIIEFNVLNSPWLKRRRFLVEKLKDANIVGIVVATLGIKDYLKCISMVKNILKQNNKKTYTLSVGKIDPTKLGNFLEIDAFVVITCSENEIFDSRDYLRPILMPYEVDLAFNASRTFSTQYCIDFRQILPGGLNYCDLKTSKDADMSLISGEIRNTNKDNICIDKMDALVLKTPGVVAIGNAGAQFLQERSWKGVEQNLGQDSPCPAQVGRKGIASHYYNELLCTDKKDNMKT</sequence>
<dbReference type="Pfam" id="PF01866">
    <property type="entry name" value="Diphthamide_syn"/>
    <property type="match status" value="1"/>
</dbReference>
<reference evidence="10" key="1">
    <citation type="submission" date="2025-08" db="UniProtKB">
        <authorList>
            <consortium name="RefSeq"/>
        </authorList>
    </citation>
    <scope>IDENTIFICATION</scope>
    <source>
        <tissue evidence="10">Whole body</tissue>
    </source>
</reference>
<keyword evidence="5 8" id="KW-0479">Metal-binding</keyword>
<dbReference type="PANTHER" id="PTHR10762:SF2">
    <property type="entry name" value="2-(3-AMINO-3-CARBOXYPROPYL)HISTIDINE SYNTHASE SUBUNIT 2"/>
    <property type="match status" value="1"/>
</dbReference>
<dbReference type="GeneID" id="107067721"/>
<evidence type="ECO:0000256" key="8">
    <source>
        <dbReference type="RuleBase" id="RU364133"/>
    </source>
</evidence>
<dbReference type="Gene3D" id="3.40.50.11840">
    <property type="entry name" value="Diphthamide synthesis DPH1/DPH2 domain 1"/>
    <property type="match status" value="1"/>
</dbReference>
<comment type="similarity">
    <text evidence="3 8">Belongs to the DPH1/DPH2 family. DPH2 subfamily.</text>
</comment>
<keyword evidence="6 8" id="KW-0408">Iron</keyword>
<keyword evidence="9" id="KW-1185">Reference proteome</keyword>
<dbReference type="Proteomes" id="UP000694924">
    <property type="component" value="Unplaced"/>
</dbReference>
<evidence type="ECO:0000256" key="2">
    <source>
        <dbReference type="ARBA" id="ARBA00005156"/>
    </source>
</evidence>
<dbReference type="InterPro" id="IPR016435">
    <property type="entry name" value="DPH1/DPH2"/>
</dbReference>
<evidence type="ECO:0000256" key="3">
    <source>
        <dbReference type="ARBA" id="ARBA00006179"/>
    </source>
</evidence>
<accession>A0ABM1IFI4</accession>
<dbReference type="NCBIfam" id="TIGR00272">
    <property type="entry name" value="DPH2"/>
    <property type="match status" value="1"/>
</dbReference>
<evidence type="ECO:0000256" key="1">
    <source>
        <dbReference type="ARBA" id="ARBA00001966"/>
    </source>
</evidence>
<dbReference type="SFLD" id="SFLDS00032">
    <property type="entry name" value="Radical_SAM_3-amino-3-carboxyp"/>
    <property type="match status" value="1"/>
</dbReference>
<dbReference type="PANTHER" id="PTHR10762">
    <property type="entry name" value="DIPHTHAMIDE BIOSYNTHESIS PROTEIN"/>
    <property type="match status" value="1"/>
</dbReference>
<dbReference type="InterPro" id="IPR042263">
    <property type="entry name" value="DPH1/DPH2_1"/>
</dbReference>
<dbReference type="RefSeq" id="XP_015178971.1">
    <property type="nucleotide sequence ID" value="XM_015323485.1"/>
</dbReference>
<comment type="pathway">
    <text evidence="2 8">Protein modification; peptidyl-diphthamide biosynthesis.</text>
</comment>
<organism evidence="9 10">
    <name type="scientific">Polistes dominula</name>
    <name type="common">European paper wasp</name>
    <name type="synonym">Vespa dominula</name>
    <dbReference type="NCBI Taxonomy" id="743375"/>
    <lineage>
        <taxon>Eukaryota</taxon>
        <taxon>Metazoa</taxon>
        <taxon>Ecdysozoa</taxon>
        <taxon>Arthropoda</taxon>
        <taxon>Hexapoda</taxon>
        <taxon>Insecta</taxon>
        <taxon>Pterygota</taxon>
        <taxon>Neoptera</taxon>
        <taxon>Endopterygota</taxon>
        <taxon>Hymenoptera</taxon>
        <taxon>Apocrita</taxon>
        <taxon>Aculeata</taxon>
        <taxon>Vespoidea</taxon>
        <taxon>Vespidae</taxon>
        <taxon>Polistinae</taxon>
        <taxon>Polistini</taxon>
        <taxon>Polistes</taxon>
    </lineage>
</organism>
<keyword evidence="7 8" id="KW-0411">Iron-sulfur</keyword>
<name>A0ABM1IFI4_POLDO</name>
<dbReference type="InterPro" id="IPR010014">
    <property type="entry name" value="DHP2"/>
</dbReference>
<proteinExistence type="inferred from homology"/>
<evidence type="ECO:0000313" key="9">
    <source>
        <dbReference type="Proteomes" id="UP000694924"/>
    </source>
</evidence>
<comment type="function">
    <text evidence="8">Required for the first step of diphthamide biosynthesis, a post-translational modification of histidine which occurs in elongation factor 2. DPH1 and DPH2 transfer a 3-amino-3-carboxypropyl (ACP) group from S-adenosyl-L-methionine (SAM) to a histidine residue, the reaction is assisted by a reduction system comprising DPH3 and a NADH-dependent reductase. Facilitates the reduction of the catalytic iron-sulfur cluster found in the DPH1 subunit.</text>
</comment>